<comment type="similarity">
    <text evidence="1">Belongs to the peptidase S33 family.</text>
</comment>
<gene>
    <name evidence="6" type="ORF">EBO15_21955</name>
</gene>
<feature type="domain" description="AB hydrolase-1" evidence="4">
    <location>
        <begin position="123"/>
        <end position="320"/>
    </location>
</feature>
<reference evidence="6 7" key="1">
    <citation type="submission" date="2018-10" db="EMBL/GenBank/DDBJ databases">
        <title>Isolation from soil.</title>
        <authorList>
            <person name="Hu J."/>
        </authorList>
    </citation>
    <scope>NUCLEOTIDE SEQUENCE [LARGE SCALE GENOMIC DNA]</scope>
    <source>
        <strain evidence="6 7">NEAU-Ht49</strain>
    </source>
</reference>
<proteinExistence type="inferred from homology"/>
<comment type="caution">
    <text evidence="6">The sequence shown here is derived from an EMBL/GenBank/DDBJ whole genome shotgun (WGS) entry which is preliminary data.</text>
</comment>
<evidence type="ECO:0000256" key="2">
    <source>
        <dbReference type="ARBA" id="ARBA00022801"/>
    </source>
</evidence>
<keyword evidence="7" id="KW-1185">Reference proteome</keyword>
<sequence>MDGLPSVLIMTRSRWTAVGVAALATVAATAASLPGSAAAATPLVTSVAAPSVTSVAASGPKWGACPALAAAKTPNTAKGVNGAGPAQCADITVPLSWAAPRGRTITLRLSRLPTLDRKHRVGVLLFNPGGPGVAGAETIAQAGRALLPTALQNRFDIIGFDPRGVGMSTAVTCGGPGLSGRVPVFPRSRAQYAAVRRQSAAYGASCVKNSLPGLVANVGTPSAARDMDAIRVALGEKKISYLGLSYGTFLGQTYARLFPKRVGTMVLDGAFDHAVGPKRFVDQEVSALSRVFGRFASWCSATASCALHGQNVTKVWDDLLARAARTPIPAPNAQHGATTVNDDTIRMVLPNLLLFGPTSSLMPSTWPTLGEGIARARAGDASLLADNSMVGEPQDAYAAIGCQDFPPRLRGYADAAARLRKARELAPHTGAASEAWLMTDLCASWPVPASDPWAPQKITGTPPILITSTRYDPSTPLVWAQGLHREIAGSRLLVADVAGHTAFFNSACARAAEADYLISGRLPESMTCGV</sequence>
<dbReference type="SUPFAM" id="SSF53474">
    <property type="entry name" value="alpha/beta-Hydrolases"/>
    <property type="match status" value="1"/>
</dbReference>
<dbReference type="AlphaFoldDB" id="A0A3M2LWU7"/>
<keyword evidence="3" id="KW-0732">Signal</keyword>
<evidence type="ECO:0000259" key="4">
    <source>
        <dbReference type="Pfam" id="PF00561"/>
    </source>
</evidence>
<dbReference type="Pfam" id="PF08386">
    <property type="entry name" value="Abhydrolase_4"/>
    <property type="match status" value="1"/>
</dbReference>
<dbReference type="InterPro" id="IPR013595">
    <property type="entry name" value="Pept_S33_TAP-like_C"/>
</dbReference>
<dbReference type="EMBL" id="RFFG01000039">
    <property type="protein sequence ID" value="RMI41807.1"/>
    <property type="molecule type" value="Genomic_DNA"/>
</dbReference>
<dbReference type="InterPro" id="IPR000073">
    <property type="entry name" value="AB_hydrolase_1"/>
</dbReference>
<evidence type="ECO:0000256" key="3">
    <source>
        <dbReference type="SAM" id="SignalP"/>
    </source>
</evidence>
<evidence type="ECO:0000313" key="7">
    <source>
        <dbReference type="Proteomes" id="UP000282674"/>
    </source>
</evidence>
<accession>A0A3M2LWU7</accession>
<feature type="signal peptide" evidence="3">
    <location>
        <begin position="1"/>
        <end position="39"/>
    </location>
</feature>
<dbReference type="PANTHER" id="PTHR43248:SF25">
    <property type="entry name" value="AB HYDROLASE-1 DOMAIN-CONTAINING PROTEIN-RELATED"/>
    <property type="match status" value="1"/>
</dbReference>
<dbReference type="GO" id="GO:0016787">
    <property type="term" value="F:hydrolase activity"/>
    <property type="evidence" value="ECO:0007669"/>
    <property type="project" value="UniProtKB-KW"/>
</dbReference>
<feature type="chain" id="PRO_5018197225" evidence="3">
    <location>
        <begin position="40"/>
        <end position="530"/>
    </location>
</feature>
<dbReference type="Pfam" id="PF00561">
    <property type="entry name" value="Abhydrolase_1"/>
    <property type="match status" value="1"/>
</dbReference>
<evidence type="ECO:0000313" key="6">
    <source>
        <dbReference type="EMBL" id="RMI41807.1"/>
    </source>
</evidence>
<feature type="domain" description="Peptidase S33 tripeptidyl aminopeptidase-like C-terminal" evidence="5">
    <location>
        <begin position="434"/>
        <end position="525"/>
    </location>
</feature>
<dbReference type="PANTHER" id="PTHR43248">
    <property type="entry name" value="2-SUCCINYL-6-HYDROXY-2,4-CYCLOHEXADIENE-1-CARBOXYLATE SYNTHASE"/>
    <property type="match status" value="1"/>
</dbReference>
<dbReference type="Proteomes" id="UP000282674">
    <property type="component" value="Unassembled WGS sequence"/>
</dbReference>
<dbReference type="Gene3D" id="3.40.50.1820">
    <property type="entry name" value="alpha/beta hydrolase"/>
    <property type="match status" value="1"/>
</dbReference>
<name>A0A3M2LWU7_9ACTN</name>
<evidence type="ECO:0000259" key="5">
    <source>
        <dbReference type="Pfam" id="PF08386"/>
    </source>
</evidence>
<keyword evidence="2 6" id="KW-0378">Hydrolase</keyword>
<organism evidence="6 7">
    <name type="scientific">Actinomadura harenae</name>
    <dbReference type="NCBI Taxonomy" id="2483351"/>
    <lineage>
        <taxon>Bacteria</taxon>
        <taxon>Bacillati</taxon>
        <taxon>Actinomycetota</taxon>
        <taxon>Actinomycetes</taxon>
        <taxon>Streptosporangiales</taxon>
        <taxon>Thermomonosporaceae</taxon>
        <taxon>Actinomadura</taxon>
    </lineage>
</organism>
<dbReference type="InterPro" id="IPR029058">
    <property type="entry name" value="AB_hydrolase_fold"/>
</dbReference>
<dbReference type="InterPro" id="IPR051601">
    <property type="entry name" value="Serine_prot/Carboxylest_S33"/>
</dbReference>
<protein>
    <submittedName>
        <fullName evidence="6">Alpha/beta hydrolase</fullName>
    </submittedName>
</protein>
<evidence type="ECO:0000256" key="1">
    <source>
        <dbReference type="ARBA" id="ARBA00010088"/>
    </source>
</evidence>